<sequence>MGHADVDLVQIETGRVLDDFIEQSDDGFATLKREAFLADELGLQERFEGFGLVQAIEDSHLVVVRRLLIRLFENFLEPRALFGVLNVCVFDAHSSTIRIAHESKNFTQQHGAPAGETADDELAIEIPECQSVVFDFEVGVRALLVLQRVDVGHAVSANAIGVDQFLHACGLIDLV</sequence>
<reference evidence="1" key="1">
    <citation type="submission" date="2020-05" db="EMBL/GenBank/DDBJ databases">
        <authorList>
            <person name="Chiriac C."/>
            <person name="Salcher M."/>
            <person name="Ghai R."/>
            <person name="Kavagutti S V."/>
        </authorList>
    </citation>
    <scope>NUCLEOTIDE SEQUENCE</scope>
</reference>
<protein>
    <submittedName>
        <fullName evidence="1">Unannotated protein</fullName>
    </submittedName>
</protein>
<dbReference type="AlphaFoldDB" id="A0A6J6JAP9"/>
<dbReference type="AntiFam" id="ANF00134">
    <property type="entry name" value="Shadow ORF (opposite odhA)"/>
</dbReference>
<gene>
    <name evidence="1" type="ORF">UFOPK1961_00931</name>
</gene>
<dbReference type="EMBL" id="CAEZVJ010000113">
    <property type="protein sequence ID" value="CAB4633718.1"/>
    <property type="molecule type" value="Genomic_DNA"/>
</dbReference>
<name>A0A6J6JAP9_9ZZZZ</name>
<proteinExistence type="predicted"/>
<evidence type="ECO:0000313" key="1">
    <source>
        <dbReference type="EMBL" id="CAB4633718.1"/>
    </source>
</evidence>
<organism evidence="1">
    <name type="scientific">freshwater metagenome</name>
    <dbReference type="NCBI Taxonomy" id="449393"/>
    <lineage>
        <taxon>unclassified sequences</taxon>
        <taxon>metagenomes</taxon>
        <taxon>ecological metagenomes</taxon>
    </lineage>
</organism>
<accession>A0A6J6JAP9</accession>